<accession>A0A2J6S8Y9</accession>
<evidence type="ECO:0000259" key="1">
    <source>
        <dbReference type="Pfam" id="PF14031"/>
    </source>
</evidence>
<dbReference type="InterPro" id="IPR029066">
    <property type="entry name" value="PLP-binding_barrel"/>
</dbReference>
<dbReference type="GO" id="GO:0036088">
    <property type="term" value="P:D-serine catabolic process"/>
    <property type="evidence" value="ECO:0007669"/>
    <property type="project" value="TreeGrafter"/>
</dbReference>
<dbReference type="InterPro" id="IPR026956">
    <property type="entry name" value="D-ser_dehydrat-like_dom"/>
</dbReference>
<dbReference type="OrthoDB" id="20198at2759"/>
<dbReference type="GO" id="GO:0008721">
    <property type="term" value="F:D-serine ammonia-lyase activity"/>
    <property type="evidence" value="ECO:0007669"/>
    <property type="project" value="TreeGrafter"/>
</dbReference>
<organism evidence="2 3">
    <name type="scientific">Hyaloscypha variabilis (strain UAMH 11265 / GT02V1 / F)</name>
    <name type="common">Meliniomyces variabilis</name>
    <dbReference type="NCBI Taxonomy" id="1149755"/>
    <lineage>
        <taxon>Eukaryota</taxon>
        <taxon>Fungi</taxon>
        <taxon>Dikarya</taxon>
        <taxon>Ascomycota</taxon>
        <taxon>Pezizomycotina</taxon>
        <taxon>Leotiomycetes</taxon>
        <taxon>Helotiales</taxon>
        <taxon>Hyaloscyphaceae</taxon>
        <taxon>Hyaloscypha</taxon>
        <taxon>Hyaloscypha variabilis</taxon>
    </lineage>
</organism>
<dbReference type="EMBL" id="KZ613938">
    <property type="protein sequence ID" value="PMD47228.1"/>
    <property type="molecule type" value="Genomic_DNA"/>
</dbReference>
<keyword evidence="3" id="KW-1185">Reference proteome</keyword>
<dbReference type="Pfam" id="PF14031">
    <property type="entry name" value="D-ser_dehydrat"/>
    <property type="match status" value="1"/>
</dbReference>
<dbReference type="InterPro" id="IPR051466">
    <property type="entry name" value="D-amino_acid_metab_enzyme"/>
</dbReference>
<dbReference type="STRING" id="1149755.A0A2J6S8Y9"/>
<sequence>MASNYPLPSKASLVQQYVGKTLKEIPLPAAVIDIAAVKRNCQRMSDAVKELGFDFMLLVNAHKTTEIARLQIGDDPEEVRVLVTTLSEAENMLPLLLDYQKDGKQVNLLYGVPLPPSQIEQIANISRILGRRGGSVRLLVEHTSQIPLVQQIARLSGYPIYVYINVTVGGEYSGEVSGVRPGSQEFQDLFSQIERIILLEGPISLAFPGFYCHLDHGLDIFEPSHDFDAPRSIRPFSTQLSGLLTASPVQNIRFSINATTAISHLSDILSNESEDEQMRERVEALRGTLEAVSVSQADNFIEVRDSIYPITDLNTLAKKAVLGLDRAPGQDLDDVALTILTEVCCVYEGRREGDVLPEEQEGALIALGSCTLGQEPSRHYNGYGLVSQWGMHHEMRGLLDSFSGFQVARVDLQCGVLVWDGPVDLIQPLHLGQRLRVYPNDAAEASESFGWYFVVDSSRLGREDEIVDIFVRWRS</sequence>
<feature type="domain" description="D-serine dehydratase-like" evidence="1">
    <location>
        <begin position="336"/>
        <end position="455"/>
    </location>
</feature>
<proteinExistence type="predicted"/>
<dbReference type="AlphaFoldDB" id="A0A2J6S8Y9"/>
<reference evidence="2 3" key="1">
    <citation type="submission" date="2016-04" db="EMBL/GenBank/DDBJ databases">
        <title>A degradative enzymes factory behind the ericoid mycorrhizal symbiosis.</title>
        <authorList>
            <consortium name="DOE Joint Genome Institute"/>
            <person name="Martino E."/>
            <person name="Morin E."/>
            <person name="Grelet G."/>
            <person name="Kuo A."/>
            <person name="Kohler A."/>
            <person name="Daghino S."/>
            <person name="Barry K."/>
            <person name="Choi C."/>
            <person name="Cichocki N."/>
            <person name="Clum A."/>
            <person name="Copeland A."/>
            <person name="Hainaut M."/>
            <person name="Haridas S."/>
            <person name="Labutti K."/>
            <person name="Lindquist E."/>
            <person name="Lipzen A."/>
            <person name="Khouja H.-R."/>
            <person name="Murat C."/>
            <person name="Ohm R."/>
            <person name="Olson A."/>
            <person name="Spatafora J."/>
            <person name="Veneault-Fourrey C."/>
            <person name="Henrissat B."/>
            <person name="Grigoriev I."/>
            <person name="Martin F."/>
            <person name="Perotto S."/>
        </authorList>
    </citation>
    <scope>NUCLEOTIDE SEQUENCE [LARGE SCALE GENOMIC DNA]</scope>
    <source>
        <strain evidence="2 3">F</strain>
    </source>
</reference>
<evidence type="ECO:0000313" key="3">
    <source>
        <dbReference type="Proteomes" id="UP000235786"/>
    </source>
</evidence>
<dbReference type="Gene3D" id="3.20.20.10">
    <property type="entry name" value="Alanine racemase"/>
    <property type="match status" value="1"/>
</dbReference>
<name>A0A2J6S8Y9_HYAVF</name>
<dbReference type="Gene3D" id="2.40.37.20">
    <property type="entry name" value="D-serine dehydratase-like domain"/>
    <property type="match status" value="1"/>
</dbReference>
<dbReference type="InterPro" id="IPR042208">
    <property type="entry name" value="D-ser_dehydrat-like_sf"/>
</dbReference>
<gene>
    <name evidence="2" type="ORF">L207DRAFT_152228</name>
</gene>
<dbReference type="SUPFAM" id="SSF51419">
    <property type="entry name" value="PLP-binding barrel"/>
    <property type="match status" value="1"/>
</dbReference>
<dbReference type="PANTHER" id="PTHR28004:SF2">
    <property type="entry name" value="D-SERINE DEHYDRATASE"/>
    <property type="match status" value="1"/>
</dbReference>
<dbReference type="Proteomes" id="UP000235786">
    <property type="component" value="Unassembled WGS sequence"/>
</dbReference>
<protein>
    <recommendedName>
        <fullName evidence="1">D-serine dehydratase-like domain-containing protein</fullName>
    </recommendedName>
</protein>
<dbReference type="PANTHER" id="PTHR28004">
    <property type="entry name" value="ZGC:162816-RELATED"/>
    <property type="match status" value="1"/>
</dbReference>
<evidence type="ECO:0000313" key="2">
    <source>
        <dbReference type="EMBL" id="PMD47228.1"/>
    </source>
</evidence>